<accession>A0AAD2CXS4</accession>
<evidence type="ECO:0000313" key="1">
    <source>
        <dbReference type="EMBL" id="CAI2373582.1"/>
    </source>
</evidence>
<proteinExistence type="predicted"/>
<keyword evidence="2" id="KW-1185">Reference proteome</keyword>
<name>A0AAD2CXS4_EUPCR</name>
<reference evidence="1" key="1">
    <citation type="submission" date="2023-07" db="EMBL/GenBank/DDBJ databases">
        <authorList>
            <consortium name="AG Swart"/>
            <person name="Singh M."/>
            <person name="Singh A."/>
            <person name="Seah K."/>
            <person name="Emmerich C."/>
        </authorList>
    </citation>
    <scope>NUCLEOTIDE SEQUENCE</scope>
    <source>
        <strain evidence="1">DP1</strain>
    </source>
</reference>
<dbReference type="AlphaFoldDB" id="A0AAD2CXS4"/>
<comment type="caution">
    <text evidence="1">The sequence shown here is derived from an EMBL/GenBank/DDBJ whole genome shotgun (WGS) entry which is preliminary data.</text>
</comment>
<organism evidence="1 2">
    <name type="scientific">Euplotes crassus</name>
    <dbReference type="NCBI Taxonomy" id="5936"/>
    <lineage>
        <taxon>Eukaryota</taxon>
        <taxon>Sar</taxon>
        <taxon>Alveolata</taxon>
        <taxon>Ciliophora</taxon>
        <taxon>Intramacronucleata</taxon>
        <taxon>Spirotrichea</taxon>
        <taxon>Hypotrichia</taxon>
        <taxon>Euplotida</taxon>
        <taxon>Euplotidae</taxon>
        <taxon>Moneuplotes</taxon>
    </lineage>
</organism>
<evidence type="ECO:0000313" key="2">
    <source>
        <dbReference type="Proteomes" id="UP001295684"/>
    </source>
</evidence>
<gene>
    <name evidence="1" type="ORF">ECRASSUSDP1_LOCUS14928</name>
</gene>
<dbReference type="Proteomes" id="UP001295684">
    <property type="component" value="Unassembled WGS sequence"/>
</dbReference>
<dbReference type="EMBL" id="CAMPGE010014936">
    <property type="protein sequence ID" value="CAI2373582.1"/>
    <property type="molecule type" value="Genomic_DNA"/>
</dbReference>
<protein>
    <submittedName>
        <fullName evidence="1">Uncharacterized protein</fullName>
    </submittedName>
</protein>
<sequence>MERMDEAQCEVEKQMFGEERRFEEEIFELVCRDIYHYSNFLNIKKTFLISLDKLRVYKFARKMKSTAIPDLNQINFRQFPPRNKRTASLISSCFPRSVKRMAAYQQSCFEPIRRYFTEFIRIAPKVQHEILFRSFTISDREFKRIMSAVRHVRVVYFVECEISVTKVPDFSLALAKTRLENFCMMKCSYGHKSNLEQNSREFKNFIKGLSTSNDLKQSLKCMIVKSQTLEIGDIKSTLNENGFEDIKLFL</sequence>